<sequence length="523" mass="58856">MIVTNVMAGLPYAIIALLVVAVVYPVIDYFIDRHGLRKYPAPSIAGFSPLWQMYYNYFGVKYLAVHRVHQQLGPVVRLGPKHVSFSSPQAFREIYGHGTSIIKDAFYDNQAGGNPNMADVTSKEVHRGKRKNLSFVFAAKQIIAMEPRVMAIVDKLLKAVAIKSQGGRVSSQDRFAVSKEGTFDLRPWLNMFSYDAITNVFWSQTYGFLDRGDDDCLAQNPDGSVQSVHAMQTFHTGAAWSVFLGHLTPFWYGLFKRQLLAWTFRNKCGDNFTGMARYLATQRLQHPPAVPDLFSNLPVTATAKRPDPMALEEIIAESSVMLNAGNDTTQSSLTNTMYFLARNPDKQTKLRKILKESLPASSIPVASYEDLQHIPYLRAVIDESFRLHAPLGTGAPRLTTEPTVIDGEHIQAGVTVSNQTWSLHRNESLFRDALAYIPERWLPENPDYTDEERQNLKDFVAPFSMGPRACIGRNLAYMELSICIAGLVMAFEWKLGQKDFVLKYHERFNLNPIELPIKATPVL</sequence>
<accession>A0ABP0BYH9</accession>
<dbReference type="InterPro" id="IPR036396">
    <property type="entry name" value="Cyt_P450_sf"/>
</dbReference>
<dbReference type="Gene3D" id="1.10.630.10">
    <property type="entry name" value="Cytochrome P450"/>
    <property type="match status" value="1"/>
</dbReference>
<reference evidence="7 8" key="1">
    <citation type="submission" date="2024-01" db="EMBL/GenBank/DDBJ databases">
        <authorList>
            <person name="Allen C."/>
            <person name="Tagirdzhanova G."/>
        </authorList>
    </citation>
    <scope>NUCLEOTIDE SEQUENCE [LARGE SCALE GENOMIC DNA]</scope>
</reference>
<name>A0ABP0BYH9_9PEZI</name>
<evidence type="ECO:0000256" key="4">
    <source>
        <dbReference type="ARBA" id="ARBA00023004"/>
    </source>
</evidence>
<organism evidence="7 8">
    <name type="scientific">Sporothrix bragantina</name>
    <dbReference type="NCBI Taxonomy" id="671064"/>
    <lineage>
        <taxon>Eukaryota</taxon>
        <taxon>Fungi</taxon>
        <taxon>Dikarya</taxon>
        <taxon>Ascomycota</taxon>
        <taxon>Pezizomycotina</taxon>
        <taxon>Sordariomycetes</taxon>
        <taxon>Sordariomycetidae</taxon>
        <taxon>Ophiostomatales</taxon>
        <taxon>Ophiostomataceae</taxon>
        <taxon>Sporothrix</taxon>
    </lineage>
</organism>
<keyword evidence="4 5" id="KW-0408">Iron</keyword>
<proteinExistence type="inferred from homology"/>
<dbReference type="SUPFAM" id="SSF48264">
    <property type="entry name" value="Cytochrome P450"/>
    <property type="match status" value="1"/>
</dbReference>
<evidence type="ECO:0000313" key="8">
    <source>
        <dbReference type="Proteomes" id="UP001642406"/>
    </source>
</evidence>
<keyword evidence="2 5" id="KW-0349">Heme</keyword>
<dbReference type="EMBL" id="CAWUHC010000050">
    <property type="protein sequence ID" value="CAK7224797.1"/>
    <property type="molecule type" value="Genomic_DNA"/>
</dbReference>
<dbReference type="PROSITE" id="PS00086">
    <property type="entry name" value="CYTOCHROME_P450"/>
    <property type="match status" value="1"/>
</dbReference>
<keyword evidence="5" id="KW-0503">Monooxygenase</keyword>
<comment type="similarity">
    <text evidence="5">Belongs to the cytochrome P450 family.</text>
</comment>
<evidence type="ECO:0008006" key="9">
    <source>
        <dbReference type="Google" id="ProtNLM"/>
    </source>
</evidence>
<dbReference type="PRINTS" id="PR00385">
    <property type="entry name" value="P450"/>
</dbReference>
<dbReference type="InterPro" id="IPR050121">
    <property type="entry name" value="Cytochrome_P450_monoxygenase"/>
</dbReference>
<dbReference type="InterPro" id="IPR001128">
    <property type="entry name" value="Cyt_P450"/>
</dbReference>
<dbReference type="PANTHER" id="PTHR24305">
    <property type="entry name" value="CYTOCHROME P450"/>
    <property type="match status" value="1"/>
</dbReference>
<keyword evidence="5" id="KW-0560">Oxidoreductase</keyword>
<dbReference type="PANTHER" id="PTHR24305:SF172">
    <property type="entry name" value="P450, PUTATIVE (EUROFUNG)-RELATED"/>
    <property type="match status" value="1"/>
</dbReference>
<evidence type="ECO:0000256" key="1">
    <source>
        <dbReference type="ARBA" id="ARBA00001971"/>
    </source>
</evidence>
<protein>
    <recommendedName>
        <fullName evidence="9">Benzoate 4-monooxygenase cytochrome P450</fullName>
    </recommendedName>
</protein>
<dbReference type="InterPro" id="IPR017972">
    <property type="entry name" value="Cyt_P450_CS"/>
</dbReference>
<feature type="transmembrane region" description="Helical" evidence="6">
    <location>
        <begin position="12"/>
        <end position="31"/>
    </location>
</feature>
<dbReference type="Pfam" id="PF00067">
    <property type="entry name" value="p450"/>
    <property type="match status" value="1"/>
</dbReference>
<keyword evidence="6" id="KW-0812">Transmembrane</keyword>
<comment type="cofactor">
    <cofactor evidence="1">
        <name>heme</name>
        <dbReference type="ChEBI" id="CHEBI:30413"/>
    </cofactor>
</comment>
<evidence type="ECO:0000256" key="3">
    <source>
        <dbReference type="ARBA" id="ARBA00022723"/>
    </source>
</evidence>
<keyword evidence="3 5" id="KW-0479">Metal-binding</keyword>
<comment type="caution">
    <text evidence="7">The sequence shown here is derived from an EMBL/GenBank/DDBJ whole genome shotgun (WGS) entry which is preliminary data.</text>
</comment>
<evidence type="ECO:0000256" key="2">
    <source>
        <dbReference type="ARBA" id="ARBA00022617"/>
    </source>
</evidence>
<keyword evidence="8" id="KW-1185">Reference proteome</keyword>
<keyword evidence="6" id="KW-1133">Transmembrane helix</keyword>
<dbReference type="PRINTS" id="PR00463">
    <property type="entry name" value="EP450I"/>
</dbReference>
<evidence type="ECO:0000256" key="6">
    <source>
        <dbReference type="SAM" id="Phobius"/>
    </source>
</evidence>
<keyword evidence="6" id="KW-0472">Membrane</keyword>
<gene>
    <name evidence="7" type="ORF">SBRCBS47491_005675</name>
</gene>
<evidence type="ECO:0000256" key="5">
    <source>
        <dbReference type="RuleBase" id="RU000461"/>
    </source>
</evidence>
<dbReference type="Proteomes" id="UP001642406">
    <property type="component" value="Unassembled WGS sequence"/>
</dbReference>
<evidence type="ECO:0000313" key="7">
    <source>
        <dbReference type="EMBL" id="CAK7224797.1"/>
    </source>
</evidence>
<dbReference type="InterPro" id="IPR002401">
    <property type="entry name" value="Cyt_P450_E_grp-I"/>
</dbReference>